<comment type="caution">
    <text evidence="1">The sequence shown here is derived from an EMBL/GenBank/DDBJ whole genome shotgun (WGS) entry which is preliminary data.</text>
</comment>
<reference evidence="1 2" key="1">
    <citation type="journal article" date="2019" name="Anaerobe">
        <title>Detection of Robinsoniella peoriensis in multiple bone samples of a trauma patient.</title>
        <authorList>
            <person name="Schrottner P."/>
            <person name="Hartwich K."/>
            <person name="Bunk B."/>
            <person name="Schober I."/>
            <person name="Helbig S."/>
            <person name="Rudolph W.W."/>
            <person name="Gunzer F."/>
        </authorList>
    </citation>
    <scope>NUCLEOTIDE SEQUENCE [LARGE SCALE GENOMIC DNA]</scope>
    <source>
        <strain evidence="1 2">DSM 106044</strain>
    </source>
</reference>
<accession>A0A4U8Q826</accession>
<dbReference type="RefSeq" id="WP_027294151.1">
    <property type="nucleotide sequence ID" value="NZ_CABMJZ010000061.1"/>
</dbReference>
<name>A0A4U8Q826_9FIRM</name>
<dbReference type="AlphaFoldDB" id="A0A4U8Q826"/>
<evidence type="ECO:0008006" key="3">
    <source>
        <dbReference type="Google" id="ProtNLM"/>
    </source>
</evidence>
<protein>
    <recommendedName>
        <fullName evidence="3">DUF177 domain-containing protein</fullName>
    </recommendedName>
</protein>
<dbReference type="PANTHER" id="PTHR34374">
    <property type="entry name" value="LARGE RIBOSOMAL RNA SUBUNIT ACCUMULATION PROTEIN YCED HOMOLOG 1, CHLOROPLASTIC"/>
    <property type="match status" value="1"/>
</dbReference>
<evidence type="ECO:0000313" key="1">
    <source>
        <dbReference type="EMBL" id="TLD00534.1"/>
    </source>
</evidence>
<dbReference type="OrthoDB" id="9790372at2"/>
<organism evidence="1 2">
    <name type="scientific">Robinsoniella peoriensis</name>
    <dbReference type="NCBI Taxonomy" id="180332"/>
    <lineage>
        <taxon>Bacteria</taxon>
        <taxon>Bacillati</taxon>
        <taxon>Bacillota</taxon>
        <taxon>Clostridia</taxon>
        <taxon>Lachnospirales</taxon>
        <taxon>Lachnospiraceae</taxon>
        <taxon>Robinsoniella</taxon>
    </lineage>
</organism>
<dbReference type="Proteomes" id="UP000306509">
    <property type="component" value="Unassembled WGS sequence"/>
</dbReference>
<dbReference type="Pfam" id="PF02620">
    <property type="entry name" value="YceD"/>
    <property type="match status" value="1"/>
</dbReference>
<dbReference type="EMBL" id="QGQD01000053">
    <property type="protein sequence ID" value="TLD00534.1"/>
    <property type="molecule type" value="Genomic_DNA"/>
</dbReference>
<keyword evidence="2" id="KW-1185">Reference proteome</keyword>
<dbReference type="STRING" id="180332.GCA_000797495_05440"/>
<gene>
    <name evidence="1" type="ORF">DSM106044_02572</name>
</gene>
<sequence>MLIDLNGVLKNDELVMQTDAGLELETFVSKLGSFPIISSTPVSLQIQNKGDRKLHITGSGIITVLIPCDRCLEDVKTEIKVHIDKEIDMNIDEAEHQKALDEHNYIDGYNLDVDKLVYGEMLLNWPMKVLCSENCKGICNQCGANLNLGTCNCDHTDLDPRMAKIRDIFSKFKEV</sequence>
<proteinExistence type="predicted"/>
<dbReference type="PANTHER" id="PTHR34374:SF1">
    <property type="entry name" value="LARGE RIBOSOMAL RNA SUBUNIT ACCUMULATION PROTEIN YCED HOMOLOG 1, CHLOROPLASTIC"/>
    <property type="match status" value="1"/>
</dbReference>
<evidence type="ECO:0000313" key="2">
    <source>
        <dbReference type="Proteomes" id="UP000306509"/>
    </source>
</evidence>
<dbReference type="InterPro" id="IPR003772">
    <property type="entry name" value="YceD"/>
</dbReference>